<dbReference type="RefSeq" id="WP_163386656.1">
    <property type="nucleotide sequence ID" value="NZ_JAUFQS010000005.1"/>
</dbReference>
<gene>
    <name evidence="1" type="ORF">QWZ15_06115</name>
</gene>
<comment type="caution">
    <text evidence="1">The sequence shown here is derived from an EMBL/GenBank/DDBJ whole genome shotgun (WGS) entry which is preliminary data.</text>
</comment>
<dbReference type="EMBL" id="JAUFQS010000005">
    <property type="protein sequence ID" value="MDN3687393.1"/>
    <property type="molecule type" value="Genomic_DNA"/>
</dbReference>
<keyword evidence="2" id="KW-1185">Reference proteome</keyword>
<reference evidence="2" key="1">
    <citation type="journal article" date="2019" name="Int. J. Syst. Evol. Microbiol.">
        <title>The Global Catalogue of Microorganisms (GCM) 10K type strain sequencing project: providing services to taxonomists for standard genome sequencing and annotation.</title>
        <authorList>
            <consortium name="The Broad Institute Genomics Platform"/>
            <consortium name="The Broad Institute Genome Sequencing Center for Infectious Disease"/>
            <person name="Wu L."/>
            <person name="Ma J."/>
        </authorList>
    </citation>
    <scope>NUCLEOTIDE SEQUENCE [LARGE SCALE GENOMIC DNA]</scope>
    <source>
        <strain evidence="2">CECT 7706</strain>
    </source>
</reference>
<proteinExistence type="predicted"/>
<evidence type="ECO:0008006" key="3">
    <source>
        <dbReference type="Google" id="ProtNLM"/>
    </source>
</evidence>
<name>A0ABT8C6H5_9BACT</name>
<evidence type="ECO:0000313" key="2">
    <source>
        <dbReference type="Proteomes" id="UP001236663"/>
    </source>
</evidence>
<accession>A0ABT8C6H5</accession>
<evidence type="ECO:0000313" key="1">
    <source>
        <dbReference type="EMBL" id="MDN3687393.1"/>
    </source>
</evidence>
<organism evidence="1 2">
    <name type="scientific">Cyclobacterium jeungdonense</name>
    <dbReference type="NCBI Taxonomy" id="708087"/>
    <lineage>
        <taxon>Bacteria</taxon>
        <taxon>Pseudomonadati</taxon>
        <taxon>Bacteroidota</taxon>
        <taxon>Cytophagia</taxon>
        <taxon>Cytophagales</taxon>
        <taxon>Cyclobacteriaceae</taxon>
        <taxon>Cyclobacterium</taxon>
    </lineage>
</organism>
<dbReference type="Proteomes" id="UP001236663">
    <property type="component" value="Unassembled WGS sequence"/>
</dbReference>
<sequence>MFKKSLLGDKVHLFNAALYSYYKKKQSKHDKEINKLKSFYAYKRRCRLKSEWFEEEYNEYLSSEVWHYKRERVLKRDEKICRACGINEATQVHHLSYRFVGNEPLFDLVSICARCHDKITQLDENEVKNNFNIE</sequence>
<protein>
    <recommendedName>
        <fullName evidence="3">HNH endonuclease</fullName>
    </recommendedName>
</protein>